<organism evidence="3 4">
    <name type="scientific">Sphingorhabdus lutea</name>
    <dbReference type="NCBI Taxonomy" id="1913578"/>
    <lineage>
        <taxon>Bacteria</taxon>
        <taxon>Pseudomonadati</taxon>
        <taxon>Pseudomonadota</taxon>
        <taxon>Alphaproteobacteria</taxon>
        <taxon>Sphingomonadales</taxon>
        <taxon>Sphingomonadaceae</taxon>
        <taxon>Sphingorhabdus</taxon>
    </lineage>
</organism>
<name>A0A1L3JC13_9SPHN</name>
<evidence type="ECO:0000313" key="4">
    <source>
        <dbReference type="Proteomes" id="UP000242561"/>
    </source>
</evidence>
<dbReference type="OrthoDB" id="7428745at2"/>
<evidence type="ECO:0000313" key="3">
    <source>
        <dbReference type="EMBL" id="APG62662.1"/>
    </source>
</evidence>
<proteinExistence type="predicted"/>
<dbReference type="KEGG" id="sphl:LPB140_07525"/>
<reference evidence="3 4" key="1">
    <citation type="submission" date="2016-11" db="EMBL/GenBank/DDBJ databases">
        <title>Sphingorhabdus sp. LPB0140, isolated from marine environment.</title>
        <authorList>
            <person name="Kim E."/>
            <person name="Yi H."/>
        </authorList>
    </citation>
    <scope>NUCLEOTIDE SEQUENCE [LARGE SCALE GENOMIC DNA]</scope>
    <source>
        <strain evidence="3 4">LPB0140</strain>
    </source>
</reference>
<evidence type="ECO:0000256" key="1">
    <source>
        <dbReference type="SAM" id="Coils"/>
    </source>
</evidence>
<protein>
    <recommendedName>
        <fullName evidence="5">Phage shock protein B</fullName>
    </recommendedName>
</protein>
<dbReference type="AlphaFoldDB" id="A0A1L3JC13"/>
<dbReference type="RefSeq" id="WP_072559311.1">
    <property type="nucleotide sequence ID" value="NZ_CP018154.1"/>
</dbReference>
<feature type="coiled-coil region" evidence="1">
    <location>
        <begin position="41"/>
        <end position="90"/>
    </location>
</feature>
<keyword evidence="1" id="KW-0175">Coiled coil</keyword>
<feature type="transmembrane region" description="Helical" evidence="2">
    <location>
        <begin position="6"/>
        <end position="23"/>
    </location>
</feature>
<keyword evidence="2" id="KW-0812">Transmembrane</keyword>
<gene>
    <name evidence="3" type="ORF">LPB140_07525</name>
</gene>
<accession>A0A1L3JC13</accession>
<dbReference type="Proteomes" id="UP000242561">
    <property type="component" value="Chromosome"/>
</dbReference>
<dbReference type="STRING" id="1913578.LPB140_07525"/>
<dbReference type="EMBL" id="CP018154">
    <property type="protein sequence ID" value="APG62662.1"/>
    <property type="molecule type" value="Genomic_DNA"/>
</dbReference>
<evidence type="ECO:0000256" key="2">
    <source>
        <dbReference type="SAM" id="Phobius"/>
    </source>
</evidence>
<keyword evidence="2" id="KW-1133">Transmembrane helix</keyword>
<keyword evidence="4" id="KW-1185">Reference proteome</keyword>
<evidence type="ECO:0008006" key="5">
    <source>
        <dbReference type="Google" id="ProtNLM"/>
    </source>
</evidence>
<sequence>MFDEIWILIPLAPFIVGGLAIWSKHKQKEMEFISNKEDGINSDQANRNRALEERVANLERIVTDRGFDLANEIENLRRDELGELNRLKMKQEEKL</sequence>
<keyword evidence="2" id="KW-0472">Membrane</keyword>